<dbReference type="GO" id="GO:0006508">
    <property type="term" value="P:proteolysis"/>
    <property type="evidence" value="ECO:0007669"/>
    <property type="project" value="UniProtKB-KW"/>
</dbReference>
<dbReference type="AlphaFoldDB" id="A0A1W2LYI9"/>
<feature type="domain" description="Peptidase M50" evidence="12">
    <location>
        <begin position="11"/>
        <end position="369"/>
    </location>
</feature>
<comment type="similarity">
    <text evidence="3">Belongs to the peptidase M50B family.</text>
</comment>
<keyword evidence="8 11" id="KW-1133">Transmembrane helix</keyword>
<keyword evidence="4 13" id="KW-0645">Protease</keyword>
<dbReference type="Gene3D" id="2.30.42.10">
    <property type="match status" value="1"/>
</dbReference>
<organism evidence="13 14">
    <name type="scientific">Amycolatopsis keratiniphila subsp. keratiniphila</name>
    <dbReference type="NCBI Taxonomy" id="227715"/>
    <lineage>
        <taxon>Bacteria</taxon>
        <taxon>Bacillati</taxon>
        <taxon>Actinomycetota</taxon>
        <taxon>Actinomycetes</taxon>
        <taxon>Pseudonocardiales</taxon>
        <taxon>Pseudonocardiaceae</taxon>
        <taxon>Amycolatopsis</taxon>
        <taxon>Amycolatopsis japonica group</taxon>
    </lineage>
</organism>
<evidence type="ECO:0000256" key="1">
    <source>
        <dbReference type="ARBA" id="ARBA00001947"/>
    </source>
</evidence>
<accession>A0A1W2LYI9</accession>
<dbReference type="OrthoDB" id="9782003at2"/>
<proteinExistence type="inferred from homology"/>
<keyword evidence="10 11" id="KW-0472">Membrane</keyword>
<evidence type="ECO:0000256" key="7">
    <source>
        <dbReference type="ARBA" id="ARBA00022833"/>
    </source>
</evidence>
<protein>
    <submittedName>
        <fullName evidence="13">Zinc metalloprotease</fullName>
    </submittedName>
</protein>
<evidence type="ECO:0000256" key="10">
    <source>
        <dbReference type="ARBA" id="ARBA00023136"/>
    </source>
</evidence>
<dbReference type="PANTHER" id="PTHR42837">
    <property type="entry name" value="REGULATOR OF SIGMA-E PROTEASE RSEP"/>
    <property type="match status" value="1"/>
</dbReference>
<dbReference type="CDD" id="cd06163">
    <property type="entry name" value="S2P-M50_PDZ_RseP-like"/>
    <property type="match status" value="1"/>
</dbReference>
<name>A0A1W2LYI9_9PSEU</name>
<evidence type="ECO:0000256" key="8">
    <source>
        <dbReference type="ARBA" id="ARBA00022989"/>
    </source>
</evidence>
<keyword evidence="6" id="KW-0378">Hydrolase</keyword>
<feature type="transmembrane region" description="Helical" evidence="11">
    <location>
        <begin position="380"/>
        <end position="402"/>
    </location>
</feature>
<comment type="subcellular location">
    <subcellularLocation>
        <location evidence="2">Membrane</location>
        <topology evidence="2">Multi-pass membrane protein</topology>
    </subcellularLocation>
</comment>
<gene>
    <name evidence="13" type="ORF">AVR91_0208705</name>
</gene>
<dbReference type="Proteomes" id="UP000076660">
    <property type="component" value="Unassembled WGS sequence"/>
</dbReference>
<dbReference type="PANTHER" id="PTHR42837:SF2">
    <property type="entry name" value="MEMBRANE METALLOPROTEASE ARASP2, CHLOROPLASTIC-RELATED"/>
    <property type="match status" value="1"/>
</dbReference>
<dbReference type="InterPro" id="IPR008915">
    <property type="entry name" value="Peptidase_M50"/>
</dbReference>
<evidence type="ECO:0000256" key="9">
    <source>
        <dbReference type="ARBA" id="ARBA00023049"/>
    </source>
</evidence>
<dbReference type="RefSeq" id="WP_063270780.1">
    <property type="nucleotide sequence ID" value="NZ_LQMT02000010.1"/>
</dbReference>
<evidence type="ECO:0000313" key="14">
    <source>
        <dbReference type="Proteomes" id="UP000076660"/>
    </source>
</evidence>
<evidence type="ECO:0000256" key="2">
    <source>
        <dbReference type="ARBA" id="ARBA00004141"/>
    </source>
</evidence>
<dbReference type="InterPro" id="IPR004387">
    <property type="entry name" value="Pept_M50_Zn"/>
</dbReference>
<reference evidence="13 14" key="1">
    <citation type="submission" date="2016-12" db="EMBL/GenBank/DDBJ databases">
        <title>Amycolatopsis keratiniphila subsp. keratiniphila genome sequencing and assembly.</title>
        <authorList>
            <person name="Mayilraj S."/>
            <person name="Kaur N."/>
        </authorList>
    </citation>
    <scope>NUCLEOTIDE SEQUENCE [LARGE SCALE GENOMIC DNA]</scope>
    <source>
        <strain evidence="13 14">DSM 44409</strain>
    </source>
</reference>
<evidence type="ECO:0000256" key="6">
    <source>
        <dbReference type="ARBA" id="ARBA00022801"/>
    </source>
</evidence>
<keyword evidence="9 13" id="KW-0482">Metalloprotease</keyword>
<keyword evidence="5 11" id="KW-0812">Transmembrane</keyword>
<evidence type="ECO:0000256" key="11">
    <source>
        <dbReference type="SAM" id="Phobius"/>
    </source>
</evidence>
<dbReference type="CDD" id="cd23081">
    <property type="entry name" value="cpPDZ_EcRseP-like"/>
    <property type="match status" value="1"/>
</dbReference>
<dbReference type="Pfam" id="PF02163">
    <property type="entry name" value="Peptidase_M50"/>
    <property type="match status" value="1"/>
</dbReference>
<keyword evidence="7" id="KW-0862">Zinc</keyword>
<dbReference type="InterPro" id="IPR036034">
    <property type="entry name" value="PDZ_sf"/>
</dbReference>
<comment type="caution">
    <text evidence="13">The sequence shown here is derived from an EMBL/GenBank/DDBJ whole genome shotgun (WGS) entry which is preliminary data.</text>
</comment>
<feature type="transmembrane region" description="Helical" evidence="11">
    <location>
        <begin position="99"/>
        <end position="120"/>
    </location>
</feature>
<dbReference type="SUPFAM" id="SSF50156">
    <property type="entry name" value="PDZ domain-like"/>
    <property type="match status" value="1"/>
</dbReference>
<dbReference type="EMBL" id="LQMT02000010">
    <property type="protein sequence ID" value="ONF72300.1"/>
    <property type="molecule type" value="Genomic_DNA"/>
</dbReference>
<evidence type="ECO:0000256" key="4">
    <source>
        <dbReference type="ARBA" id="ARBA00022670"/>
    </source>
</evidence>
<evidence type="ECO:0000259" key="12">
    <source>
        <dbReference type="Pfam" id="PF02163"/>
    </source>
</evidence>
<evidence type="ECO:0000313" key="13">
    <source>
        <dbReference type="EMBL" id="ONF72300.1"/>
    </source>
</evidence>
<sequence>MLWFILGIVLFALGICLSVALHEAGHMWAAKAFGMKVRRYFIGFGPTIFSFRRGETEYGVKWIPLGGFCDIAGMTALDEVTPEESKRAMWRFKTWKRTVVMSAGSAMHFILGFVILYLMAVTMGLPNPEAANAPTEPVISATACARSATTLEQLNDTTCPAGAPTPAKTAGIQSGDKIVSVAGKPTPTWTDVLAAVQVAGGPTPFVVERGGQRVNLTVDVPRVQRLLSDKTTVKEVGMIGASPVPKTLVATYGPVDAVGATLDFTGTMFAETGKRLIEFPSRIPAVVESIFGGERDPNTPVSVVGASRIGGEAAERGLWEIFVLLLASLNFFIGVFNLLPLLPLDGGHIAVVWYERVRDWIRKLRGKAAGGPVDYTKLSAVTMVLVFIGGAVTLLTVTADIVNPVKLFQ</sequence>
<evidence type="ECO:0000256" key="3">
    <source>
        <dbReference type="ARBA" id="ARBA00007931"/>
    </source>
</evidence>
<dbReference type="GO" id="GO:0016020">
    <property type="term" value="C:membrane"/>
    <property type="evidence" value="ECO:0007669"/>
    <property type="project" value="UniProtKB-SubCell"/>
</dbReference>
<comment type="cofactor">
    <cofactor evidence="1">
        <name>Zn(2+)</name>
        <dbReference type="ChEBI" id="CHEBI:29105"/>
    </cofactor>
</comment>
<dbReference type="GO" id="GO:0004222">
    <property type="term" value="F:metalloendopeptidase activity"/>
    <property type="evidence" value="ECO:0007669"/>
    <property type="project" value="InterPro"/>
</dbReference>
<evidence type="ECO:0000256" key="5">
    <source>
        <dbReference type="ARBA" id="ARBA00022692"/>
    </source>
</evidence>